<proteinExistence type="predicted"/>
<comment type="caution">
    <text evidence="2">The sequence shown here is derived from an EMBL/GenBank/DDBJ whole genome shotgun (WGS) entry which is preliminary data.</text>
</comment>
<sequence length="218" mass="25955">MYKFRTGAERHANYVPPDTSTGLPWSQRPPDLPRFTCGLSPVSLVRFFAGLDIFKNVLGTALFIYLYVLLRLGDKEELLEYYSHNVDMTDFLQFPLWQQRGLLFFMMFSFLTSLAFSIIQFRGAKAHNYTKLRMWFLYQLIMLLVFTAIHIWMFIHGWLIPDRPRKLTGSLFLIFFMNYLWAGYHMYVTALLMKDITYYSGVTPRNRFNFNNLHTEMR</sequence>
<keyword evidence="3" id="KW-1185">Reference proteome</keyword>
<evidence type="ECO:0008006" key="4">
    <source>
        <dbReference type="Google" id="ProtNLM"/>
    </source>
</evidence>
<evidence type="ECO:0000256" key="1">
    <source>
        <dbReference type="SAM" id="Phobius"/>
    </source>
</evidence>
<dbReference type="Proteomes" id="UP001642540">
    <property type="component" value="Unassembled WGS sequence"/>
</dbReference>
<accession>A0ABP1S2I6</accession>
<organism evidence="2 3">
    <name type="scientific">Orchesella dallaii</name>
    <dbReference type="NCBI Taxonomy" id="48710"/>
    <lineage>
        <taxon>Eukaryota</taxon>
        <taxon>Metazoa</taxon>
        <taxon>Ecdysozoa</taxon>
        <taxon>Arthropoda</taxon>
        <taxon>Hexapoda</taxon>
        <taxon>Collembola</taxon>
        <taxon>Entomobryomorpha</taxon>
        <taxon>Entomobryoidea</taxon>
        <taxon>Orchesellidae</taxon>
        <taxon>Orchesellinae</taxon>
        <taxon>Orchesella</taxon>
    </lineage>
</organism>
<protein>
    <recommendedName>
        <fullName evidence="4">Transmembrane protein</fullName>
    </recommendedName>
</protein>
<dbReference type="EMBL" id="CAXLJM020000148">
    <property type="protein sequence ID" value="CAL8142399.1"/>
    <property type="molecule type" value="Genomic_DNA"/>
</dbReference>
<evidence type="ECO:0000313" key="3">
    <source>
        <dbReference type="Proteomes" id="UP001642540"/>
    </source>
</evidence>
<keyword evidence="1" id="KW-0812">Transmembrane</keyword>
<reference evidence="2 3" key="1">
    <citation type="submission" date="2024-08" db="EMBL/GenBank/DDBJ databases">
        <authorList>
            <person name="Cucini C."/>
            <person name="Frati F."/>
        </authorList>
    </citation>
    <scope>NUCLEOTIDE SEQUENCE [LARGE SCALE GENOMIC DNA]</scope>
</reference>
<evidence type="ECO:0000313" key="2">
    <source>
        <dbReference type="EMBL" id="CAL8142399.1"/>
    </source>
</evidence>
<feature type="transmembrane region" description="Helical" evidence="1">
    <location>
        <begin position="167"/>
        <end position="184"/>
    </location>
</feature>
<feature type="transmembrane region" description="Helical" evidence="1">
    <location>
        <begin position="53"/>
        <end position="70"/>
    </location>
</feature>
<gene>
    <name evidence="2" type="ORF">ODALV1_LOCUS29037</name>
</gene>
<keyword evidence="1" id="KW-1133">Transmembrane helix</keyword>
<feature type="transmembrane region" description="Helical" evidence="1">
    <location>
        <begin position="135"/>
        <end position="155"/>
    </location>
</feature>
<feature type="transmembrane region" description="Helical" evidence="1">
    <location>
        <begin position="102"/>
        <end position="123"/>
    </location>
</feature>
<name>A0ABP1S2I6_9HEXA</name>
<keyword evidence="1" id="KW-0472">Membrane</keyword>